<dbReference type="Gene3D" id="3.90.380.10">
    <property type="entry name" value="Naphthalene 1,2-dioxygenase Alpha Subunit, Chain A, domain 1"/>
    <property type="match status" value="1"/>
</dbReference>
<dbReference type="AlphaFoldDB" id="A0A1Y1SH95"/>
<dbReference type="GO" id="GO:0016491">
    <property type="term" value="F:oxidoreductase activity"/>
    <property type="evidence" value="ECO:0007669"/>
    <property type="project" value="UniProtKB-KW"/>
</dbReference>
<sequence>MAAVIKSPSTITPLHEIQAKAPPERFARGWHCLGLAEDYKDGELHRLDIFGTRMVVFQGESGQLNAVQAWCPHMGADLSLGHVEGESIVCKFHAWKWNGDGSCAGIPYAKRVPPKARIKTWPTCEVNKFLFVWNDPEGKPPIEEQAIPEIAQIDDPEWADWSVVKWKIDINCRELVDNIADMAHFIPVHGSTDVVYFTNIFEGHKATQIMVGENERLGGKGNYLTTVATYFGPAYQITHMFGEMNGMPVESLLMNSHTPIDNDSFELRFGVLVKKFPGMTDEQCNEMVQGYIDLTNKAFSEDVEIWHNKVRVDNPMLCDGDGPIYQNRQWYEQFYHDVAVLDPKLQERQVIEIDRGLENKPAIHHALES</sequence>
<dbReference type="InterPro" id="IPR036922">
    <property type="entry name" value="Rieske_2Fe-2S_sf"/>
</dbReference>
<dbReference type="SUPFAM" id="SSF50022">
    <property type="entry name" value="ISP domain"/>
    <property type="match status" value="1"/>
</dbReference>
<dbReference type="InterPro" id="IPR045605">
    <property type="entry name" value="KshA-like_C"/>
</dbReference>
<dbReference type="InterPro" id="IPR050584">
    <property type="entry name" value="Cholesterol_7-desaturase"/>
</dbReference>
<evidence type="ECO:0000313" key="9">
    <source>
        <dbReference type="Proteomes" id="UP000192342"/>
    </source>
</evidence>
<keyword evidence="2" id="KW-0001">2Fe-2S</keyword>
<dbReference type="SUPFAM" id="SSF55961">
    <property type="entry name" value="Bet v1-like"/>
    <property type="match status" value="1"/>
</dbReference>
<evidence type="ECO:0000256" key="5">
    <source>
        <dbReference type="ARBA" id="ARBA00023004"/>
    </source>
</evidence>
<keyword evidence="9" id="KW-1185">Reference proteome</keyword>
<dbReference type="PROSITE" id="PS51296">
    <property type="entry name" value="RIESKE"/>
    <property type="match status" value="1"/>
</dbReference>
<gene>
    <name evidence="8" type="ORF">ATO7_02755</name>
</gene>
<dbReference type="Pfam" id="PF00355">
    <property type="entry name" value="Rieske"/>
    <property type="match status" value="1"/>
</dbReference>
<keyword evidence="3" id="KW-0479">Metal-binding</keyword>
<organism evidence="8 9">
    <name type="scientific">Oceanococcus atlanticus</name>
    <dbReference type="NCBI Taxonomy" id="1317117"/>
    <lineage>
        <taxon>Bacteria</taxon>
        <taxon>Pseudomonadati</taxon>
        <taxon>Pseudomonadota</taxon>
        <taxon>Gammaproteobacteria</taxon>
        <taxon>Chromatiales</taxon>
        <taxon>Oceanococcaceae</taxon>
        <taxon>Oceanococcus</taxon>
    </lineage>
</organism>
<keyword evidence="5" id="KW-0408">Iron</keyword>
<dbReference type="InterPro" id="IPR017941">
    <property type="entry name" value="Rieske_2Fe-2S"/>
</dbReference>
<comment type="caution">
    <text evidence="8">The sequence shown here is derived from an EMBL/GenBank/DDBJ whole genome shotgun (WGS) entry which is preliminary data.</text>
</comment>
<name>A0A1Y1SH95_9GAMM</name>
<evidence type="ECO:0000256" key="6">
    <source>
        <dbReference type="ARBA" id="ARBA00023014"/>
    </source>
</evidence>
<dbReference type="STRING" id="1317117.ATO7_02755"/>
<evidence type="ECO:0000256" key="1">
    <source>
        <dbReference type="ARBA" id="ARBA00001962"/>
    </source>
</evidence>
<reference evidence="8 9" key="1">
    <citation type="submission" date="2013-04" db="EMBL/GenBank/DDBJ databases">
        <title>Oceanococcus atlanticus 22II-S10r2 Genome Sequencing.</title>
        <authorList>
            <person name="Lai Q."/>
            <person name="Li G."/>
            <person name="Shao Z."/>
        </authorList>
    </citation>
    <scope>NUCLEOTIDE SEQUENCE [LARGE SCALE GENOMIC DNA]</scope>
    <source>
        <strain evidence="8 9">22II-S10r2</strain>
    </source>
</reference>
<dbReference type="Pfam" id="PF19298">
    <property type="entry name" value="KshA_C"/>
    <property type="match status" value="1"/>
</dbReference>
<dbReference type="Gene3D" id="2.102.10.10">
    <property type="entry name" value="Rieske [2Fe-2S] iron-sulphur domain"/>
    <property type="match status" value="1"/>
</dbReference>
<protein>
    <submittedName>
        <fullName evidence="8">Rieske [2Fe-2S] domain-containing protein</fullName>
    </submittedName>
</protein>
<evidence type="ECO:0000256" key="2">
    <source>
        <dbReference type="ARBA" id="ARBA00022714"/>
    </source>
</evidence>
<evidence type="ECO:0000259" key="7">
    <source>
        <dbReference type="PROSITE" id="PS51296"/>
    </source>
</evidence>
<dbReference type="RefSeq" id="WP_206044766.1">
    <property type="nucleotide sequence ID" value="NZ_AQQV01000001.1"/>
</dbReference>
<dbReference type="GO" id="GO:0051537">
    <property type="term" value="F:2 iron, 2 sulfur cluster binding"/>
    <property type="evidence" value="ECO:0007669"/>
    <property type="project" value="UniProtKB-KW"/>
</dbReference>
<dbReference type="Proteomes" id="UP000192342">
    <property type="component" value="Unassembled WGS sequence"/>
</dbReference>
<accession>A0A1Y1SH95</accession>
<keyword evidence="4" id="KW-0560">Oxidoreductase</keyword>
<dbReference type="GO" id="GO:0046872">
    <property type="term" value="F:metal ion binding"/>
    <property type="evidence" value="ECO:0007669"/>
    <property type="project" value="UniProtKB-KW"/>
</dbReference>
<evidence type="ECO:0000313" key="8">
    <source>
        <dbReference type="EMBL" id="ORE88760.1"/>
    </source>
</evidence>
<comment type="cofactor">
    <cofactor evidence="1">
        <name>Fe cation</name>
        <dbReference type="ChEBI" id="CHEBI:24875"/>
    </cofactor>
</comment>
<evidence type="ECO:0000256" key="3">
    <source>
        <dbReference type="ARBA" id="ARBA00022723"/>
    </source>
</evidence>
<proteinExistence type="predicted"/>
<feature type="domain" description="Rieske" evidence="7">
    <location>
        <begin position="30"/>
        <end position="132"/>
    </location>
</feature>
<evidence type="ECO:0000256" key="4">
    <source>
        <dbReference type="ARBA" id="ARBA00023002"/>
    </source>
</evidence>
<dbReference type="PANTHER" id="PTHR21266:SF60">
    <property type="entry name" value="3-KETOSTEROID-9-ALPHA-MONOOXYGENASE, OXYGENASE COMPONENT"/>
    <property type="match status" value="1"/>
</dbReference>
<dbReference type="EMBL" id="AQQV01000001">
    <property type="protein sequence ID" value="ORE88760.1"/>
    <property type="molecule type" value="Genomic_DNA"/>
</dbReference>
<keyword evidence="6" id="KW-0411">Iron-sulfur</keyword>
<dbReference type="GO" id="GO:0008203">
    <property type="term" value="P:cholesterol metabolic process"/>
    <property type="evidence" value="ECO:0007669"/>
    <property type="project" value="InterPro"/>
</dbReference>
<dbReference type="PANTHER" id="PTHR21266">
    <property type="entry name" value="IRON-SULFUR DOMAIN CONTAINING PROTEIN"/>
    <property type="match status" value="1"/>
</dbReference>